<proteinExistence type="predicted"/>
<evidence type="ECO:0000256" key="1">
    <source>
        <dbReference type="ARBA" id="ARBA00004141"/>
    </source>
</evidence>
<keyword evidence="2 5" id="KW-0812">Transmembrane</keyword>
<sequence>MGLIGFGIVALTDNLFLGIMIVYPITMNKDFLNGKSIGKRVFGIQVQNLNSQKATEWKSSLRNFLPIIPFELIFTIFSPERRIGDRIAETKVGIEKVHNLKTISSELKNYRINKELIFGIIFGVANIYGLLWLYGIILS</sequence>
<evidence type="ECO:0000256" key="4">
    <source>
        <dbReference type="ARBA" id="ARBA00023136"/>
    </source>
</evidence>
<evidence type="ECO:0000259" key="6">
    <source>
        <dbReference type="Pfam" id="PF06271"/>
    </source>
</evidence>
<evidence type="ECO:0000313" key="7">
    <source>
        <dbReference type="EMBL" id="TBN19081.1"/>
    </source>
</evidence>
<keyword evidence="4 5" id="KW-0472">Membrane</keyword>
<name>A0A4V2JBF1_9FLAO</name>
<organism evidence="7 8">
    <name type="scientific">Hyunsoonleella pacifica</name>
    <dbReference type="NCBI Taxonomy" id="1080224"/>
    <lineage>
        <taxon>Bacteria</taxon>
        <taxon>Pseudomonadati</taxon>
        <taxon>Bacteroidota</taxon>
        <taxon>Flavobacteriia</taxon>
        <taxon>Flavobacteriales</taxon>
        <taxon>Flavobacteriaceae</taxon>
    </lineage>
</organism>
<keyword evidence="3 5" id="KW-1133">Transmembrane helix</keyword>
<comment type="caution">
    <text evidence="7">The sequence shown here is derived from an EMBL/GenBank/DDBJ whole genome shotgun (WGS) entry which is preliminary data.</text>
</comment>
<dbReference type="AlphaFoldDB" id="A0A4V2JBF1"/>
<evidence type="ECO:0000256" key="5">
    <source>
        <dbReference type="SAM" id="Phobius"/>
    </source>
</evidence>
<dbReference type="GO" id="GO:0016020">
    <property type="term" value="C:membrane"/>
    <property type="evidence" value="ECO:0007669"/>
    <property type="project" value="UniProtKB-SubCell"/>
</dbReference>
<feature type="transmembrane region" description="Helical" evidence="5">
    <location>
        <begin position="116"/>
        <end position="137"/>
    </location>
</feature>
<evidence type="ECO:0000256" key="2">
    <source>
        <dbReference type="ARBA" id="ARBA00022692"/>
    </source>
</evidence>
<dbReference type="Pfam" id="PF06271">
    <property type="entry name" value="RDD"/>
    <property type="match status" value="1"/>
</dbReference>
<evidence type="ECO:0000256" key="3">
    <source>
        <dbReference type="ARBA" id="ARBA00022989"/>
    </source>
</evidence>
<protein>
    <recommendedName>
        <fullName evidence="6">RDD domain-containing protein</fullName>
    </recommendedName>
</protein>
<dbReference type="Proteomes" id="UP000292372">
    <property type="component" value="Unassembled WGS sequence"/>
</dbReference>
<reference evidence="7 8" key="1">
    <citation type="journal article" date="2015" name="Int. J. Syst. Evol. Microbiol.">
        <title>Hyunsoonleella pacifica sp. nov., isolated from seawater of South Pacific Gyre.</title>
        <authorList>
            <person name="Gao X."/>
            <person name="Zhang Z."/>
            <person name="Dai X."/>
            <person name="Zhang X.H."/>
        </authorList>
    </citation>
    <scope>NUCLEOTIDE SEQUENCE [LARGE SCALE GENOMIC DNA]</scope>
    <source>
        <strain evidence="7 8">SW033</strain>
    </source>
</reference>
<comment type="subcellular location">
    <subcellularLocation>
        <location evidence="1">Membrane</location>
        <topology evidence="1">Multi-pass membrane protein</topology>
    </subcellularLocation>
</comment>
<gene>
    <name evidence="7" type="ORF">EYD46_03175</name>
</gene>
<accession>A0A4V2JBF1</accession>
<evidence type="ECO:0000313" key="8">
    <source>
        <dbReference type="Proteomes" id="UP000292372"/>
    </source>
</evidence>
<feature type="domain" description="RDD" evidence="6">
    <location>
        <begin position="16"/>
        <end position="104"/>
    </location>
</feature>
<feature type="transmembrane region" description="Helical" evidence="5">
    <location>
        <begin position="6"/>
        <end position="26"/>
    </location>
</feature>
<dbReference type="OrthoDB" id="9814143at2"/>
<dbReference type="InterPro" id="IPR010432">
    <property type="entry name" value="RDD"/>
</dbReference>
<keyword evidence="8" id="KW-1185">Reference proteome</keyword>
<dbReference type="EMBL" id="SIRS01000001">
    <property type="protein sequence ID" value="TBN19081.1"/>
    <property type="molecule type" value="Genomic_DNA"/>
</dbReference>